<feature type="domain" description="Pyridoxamine 5'-phosphate oxidase N-terminal" evidence="1">
    <location>
        <begin position="40"/>
        <end position="132"/>
    </location>
</feature>
<comment type="caution">
    <text evidence="2">The sequence shown here is derived from an EMBL/GenBank/DDBJ whole genome shotgun (WGS) entry which is preliminary data.</text>
</comment>
<dbReference type="Proteomes" id="UP000602284">
    <property type="component" value="Unassembled WGS sequence"/>
</dbReference>
<sequence length="161" mass="17845">MAQILSGEAQLRRQFGTEEQAAKLTERLVSSQVSMLFRMYIEASEFFFLATSNSAGECDCSFRGGGPGTVRVLDPQTLVFPDYPGNGLYQSLGNLLENPHIGMLFIDFEKGQRLRVNGVARISTDARDLELFPGALSVVYVTVRDVYTNCSKRIPKLIKAN</sequence>
<dbReference type="Pfam" id="PF01243">
    <property type="entry name" value="PNPOx_N"/>
    <property type="match status" value="1"/>
</dbReference>
<dbReference type="InterPro" id="IPR012349">
    <property type="entry name" value="Split_barrel_FMN-bd"/>
</dbReference>
<evidence type="ECO:0000313" key="3">
    <source>
        <dbReference type="Proteomes" id="UP000602284"/>
    </source>
</evidence>
<reference evidence="2 3" key="1">
    <citation type="submission" date="2021-01" db="EMBL/GenBank/DDBJ databases">
        <title>Tumebacillus sp. strain ITR2 16S ribosomal RNA gene Genome sequencing and assembly.</title>
        <authorList>
            <person name="Kang M."/>
        </authorList>
    </citation>
    <scope>NUCLEOTIDE SEQUENCE [LARGE SCALE GENOMIC DNA]</scope>
    <source>
        <strain evidence="2 3">ITR2</strain>
    </source>
</reference>
<proteinExistence type="predicted"/>
<name>A0ABS1J941_9BACL</name>
<dbReference type="InterPro" id="IPR011576">
    <property type="entry name" value="Pyridox_Oxase_N"/>
</dbReference>
<gene>
    <name evidence="2" type="ORF">JJB07_08700</name>
</gene>
<accession>A0ABS1J941</accession>
<dbReference type="PANTHER" id="PTHR42815:SF2">
    <property type="entry name" value="FAD-BINDING, PUTATIVE (AFU_ORTHOLOGUE AFUA_6G07600)-RELATED"/>
    <property type="match status" value="1"/>
</dbReference>
<dbReference type="PANTHER" id="PTHR42815">
    <property type="entry name" value="FAD-BINDING, PUTATIVE (AFU_ORTHOLOGUE AFUA_6G07600)-RELATED"/>
    <property type="match status" value="1"/>
</dbReference>
<evidence type="ECO:0000259" key="1">
    <source>
        <dbReference type="Pfam" id="PF01243"/>
    </source>
</evidence>
<protein>
    <submittedName>
        <fullName evidence="2">Pyridoxamine 5'-phosphate oxidase family protein</fullName>
    </submittedName>
</protein>
<organism evidence="2 3">
    <name type="scientific">Tumebacillus amylolyticus</name>
    <dbReference type="NCBI Taxonomy" id="2801339"/>
    <lineage>
        <taxon>Bacteria</taxon>
        <taxon>Bacillati</taxon>
        <taxon>Bacillota</taxon>
        <taxon>Bacilli</taxon>
        <taxon>Bacillales</taxon>
        <taxon>Alicyclobacillaceae</taxon>
        <taxon>Tumebacillus</taxon>
    </lineage>
</organism>
<keyword evidence="3" id="KW-1185">Reference proteome</keyword>
<dbReference type="Gene3D" id="2.30.110.10">
    <property type="entry name" value="Electron Transport, Fmn-binding Protein, Chain A"/>
    <property type="match status" value="1"/>
</dbReference>
<dbReference type="RefSeq" id="WP_201633741.1">
    <property type="nucleotide sequence ID" value="NZ_JAEQNB010000002.1"/>
</dbReference>
<dbReference type="EMBL" id="JAEQNB010000002">
    <property type="protein sequence ID" value="MBL0386730.1"/>
    <property type="molecule type" value="Genomic_DNA"/>
</dbReference>
<evidence type="ECO:0000313" key="2">
    <source>
        <dbReference type="EMBL" id="MBL0386730.1"/>
    </source>
</evidence>
<dbReference type="SUPFAM" id="SSF50475">
    <property type="entry name" value="FMN-binding split barrel"/>
    <property type="match status" value="1"/>
</dbReference>